<evidence type="ECO:0000256" key="3">
    <source>
        <dbReference type="ARBA" id="ARBA00023125"/>
    </source>
</evidence>
<dbReference type="InterPro" id="IPR036576">
    <property type="entry name" value="WRKY_dom_sf"/>
</dbReference>
<dbReference type="EMBL" id="PKPP01004375">
    <property type="protein sequence ID" value="PWA64679.1"/>
    <property type="molecule type" value="Genomic_DNA"/>
</dbReference>
<dbReference type="GO" id="GO:0005634">
    <property type="term" value="C:nucleus"/>
    <property type="evidence" value="ECO:0007669"/>
    <property type="project" value="UniProtKB-SubCell"/>
</dbReference>
<evidence type="ECO:0000313" key="9">
    <source>
        <dbReference type="Proteomes" id="UP000245207"/>
    </source>
</evidence>
<gene>
    <name evidence="8" type="ORF">CTI12_AA343240</name>
</gene>
<dbReference type="OrthoDB" id="693960at2759"/>
<keyword evidence="9" id="KW-1185">Reference proteome</keyword>
<evidence type="ECO:0000256" key="2">
    <source>
        <dbReference type="ARBA" id="ARBA00023015"/>
    </source>
</evidence>
<dbReference type="Proteomes" id="UP000245207">
    <property type="component" value="Unassembled WGS sequence"/>
</dbReference>
<dbReference type="SUPFAM" id="SSF118290">
    <property type="entry name" value="WRKY DNA-binding domain"/>
    <property type="match status" value="1"/>
</dbReference>
<keyword evidence="5" id="KW-0539">Nucleus</keyword>
<evidence type="ECO:0000256" key="6">
    <source>
        <dbReference type="SAM" id="MobiDB-lite"/>
    </source>
</evidence>
<reference evidence="8 9" key="1">
    <citation type="journal article" date="2018" name="Mol. Plant">
        <title>The genome of Artemisia annua provides insight into the evolution of Asteraceae family and artemisinin biosynthesis.</title>
        <authorList>
            <person name="Shen Q."/>
            <person name="Zhang L."/>
            <person name="Liao Z."/>
            <person name="Wang S."/>
            <person name="Yan T."/>
            <person name="Shi P."/>
            <person name="Liu M."/>
            <person name="Fu X."/>
            <person name="Pan Q."/>
            <person name="Wang Y."/>
            <person name="Lv Z."/>
            <person name="Lu X."/>
            <person name="Zhang F."/>
            <person name="Jiang W."/>
            <person name="Ma Y."/>
            <person name="Chen M."/>
            <person name="Hao X."/>
            <person name="Li L."/>
            <person name="Tang Y."/>
            <person name="Lv G."/>
            <person name="Zhou Y."/>
            <person name="Sun X."/>
            <person name="Brodelius P.E."/>
            <person name="Rose J.K.C."/>
            <person name="Tang K."/>
        </authorList>
    </citation>
    <scope>NUCLEOTIDE SEQUENCE [LARGE SCALE GENOMIC DNA]</scope>
    <source>
        <strain evidence="9">cv. Huhao1</strain>
        <tissue evidence="8">Leaf</tissue>
    </source>
</reference>
<evidence type="ECO:0000256" key="4">
    <source>
        <dbReference type="ARBA" id="ARBA00023163"/>
    </source>
</evidence>
<dbReference type="InterPro" id="IPR003657">
    <property type="entry name" value="WRKY_dom"/>
</dbReference>
<dbReference type="PROSITE" id="PS50811">
    <property type="entry name" value="WRKY"/>
    <property type="match status" value="1"/>
</dbReference>
<dbReference type="GO" id="GO:0043565">
    <property type="term" value="F:sequence-specific DNA binding"/>
    <property type="evidence" value="ECO:0007669"/>
    <property type="project" value="InterPro"/>
</dbReference>
<evidence type="ECO:0000313" key="8">
    <source>
        <dbReference type="EMBL" id="PWA64679.1"/>
    </source>
</evidence>
<dbReference type="Gene3D" id="2.20.25.80">
    <property type="entry name" value="WRKY domain"/>
    <property type="match status" value="1"/>
</dbReference>
<feature type="region of interest" description="Disordered" evidence="6">
    <location>
        <begin position="13"/>
        <end position="46"/>
    </location>
</feature>
<sequence length="96" mass="10910">MGEQKPVYQEMLTESLTAGSSSKSSHNTIDGSFMPRPNNFHKDMGTTRERLTHDQGLKLALRMKTNLEVVDDGFKWKKYGKKAVKSSPYPRYNGKT</sequence>
<keyword evidence="4" id="KW-0804">Transcription</keyword>
<keyword evidence="3 8" id="KW-0238">DNA-binding</keyword>
<proteinExistence type="predicted"/>
<protein>
    <submittedName>
        <fullName evidence="8">DNA-binding WRKY</fullName>
    </submittedName>
</protein>
<dbReference type="Pfam" id="PF03106">
    <property type="entry name" value="WRKY"/>
    <property type="match status" value="1"/>
</dbReference>
<evidence type="ECO:0000256" key="5">
    <source>
        <dbReference type="ARBA" id="ARBA00023242"/>
    </source>
</evidence>
<dbReference type="AlphaFoldDB" id="A0A2U1MTV3"/>
<feature type="domain" description="WRKY" evidence="7">
    <location>
        <begin position="65"/>
        <end position="96"/>
    </location>
</feature>
<comment type="subcellular location">
    <subcellularLocation>
        <location evidence="1">Nucleus</location>
    </subcellularLocation>
</comment>
<evidence type="ECO:0000256" key="1">
    <source>
        <dbReference type="ARBA" id="ARBA00004123"/>
    </source>
</evidence>
<accession>A0A2U1MTV3</accession>
<organism evidence="8 9">
    <name type="scientific">Artemisia annua</name>
    <name type="common">Sweet wormwood</name>
    <dbReference type="NCBI Taxonomy" id="35608"/>
    <lineage>
        <taxon>Eukaryota</taxon>
        <taxon>Viridiplantae</taxon>
        <taxon>Streptophyta</taxon>
        <taxon>Embryophyta</taxon>
        <taxon>Tracheophyta</taxon>
        <taxon>Spermatophyta</taxon>
        <taxon>Magnoliopsida</taxon>
        <taxon>eudicotyledons</taxon>
        <taxon>Gunneridae</taxon>
        <taxon>Pentapetalae</taxon>
        <taxon>asterids</taxon>
        <taxon>campanulids</taxon>
        <taxon>Asterales</taxon>
        <taxon>Asteraceae</taxon>
        <taxon>Asteroideae</taxon>
        <taxon>Anthemideae</taxon>
        <taxon>Artemisiinae</taxon>
        <taxon>Artemisia</taxon>
    </lineage>
</organism>
<dbReference type="GO" id="GO:0003700">
    <property type="term" value="F:DNA-binding transcription factor activity"/>
    <property type="evidence" value="ECO:0007669"/>
    <property type="project" value="InterPro"/>
</dbReference>
<evidence type="ECO:0000259" key="7">
    <source>
        <dbReference type="PROSITE" id="PS50811"/>
    </source>
</evidence>
<name>A0A2U1MTV3_ARTAN</name>
<feature type="compositionally biased region" description="Polar residues" evidence="6">
    <location>
        <begin position="13"/>
        <end position="30"/>
    </location>
</feature>
<dbReference type="STRING" id="35608.A0A2U1MTV3"/>
<keyword evidence="2" id="KW-0805">Transcription regulation</keyword>
<comment type="caution">
    <text evidence="8">The sequence shown here is derived from an EMBL/GenBank/DDBJ whole genome shotgun (WGS) entry which is preliminary data.</text>
</comment>